<evidence type="ECO:0000256" key="1">
    <source>
        <dbReference type="SAM" id="SignalP"/>
    </source>
</evidence>
<feature type="signal peptide" evidence="1">
    <location>
        <begin position="1"/>
        <end position="21"/>
    </location>
</feature>
<reference evidence="3" key="1">
    <citation type="submission" date="2022-11" db="UniProtKB">
        <authorList>
            <consortium name="WormBaseParasite"/>
        </authorList>
    </citation>
    <scope>IDENTIFICATION</scope>
</reference>
<feature type="chain" id="PRO_5038080964" evidence="1">
    <location>
        <begin position="22"/>
        <end position="91"/>
    </location>
</feature>
<evidence type="ECO:0000313" key="3">
    <source>
        <dbReference type="WBParaSite" id="PSAMB.scaffold287size59089.g4328.t1"/>
    </source>
</evidence>
<accession>A0A914W227</accession>
<dbReference type="WBParaSite" id="PSAMB.scaffold287size59089.g4328.t1">
    <property type="protein sequence ID" value="PSAMB.scaffold287size59089.g4328.t1"/>
    <property type="gene ID" value="PSAMB.scaffold287size59089.g4328"/>
</dbReference>
<sequence length="91" mass="10169">MLRTKIVALFCVVCLIGSASSVPLPNSNNIMDVVDPQMRSRFSDLLHSRLQMLSSESSPKRSSGALRNCFFSPVQCLLPVQRNDMLRRFGP</sequence>
<keyword evidence="2" id="KW-1185">Reference proteome</keyword>
<name>A0A914W227_9BILA</name>
<dbReference type="AlphaFoldDB" id="A0A914W227"/>
<proteinExistence type="predicted"/>
<keyword evidence="1" id="KW-0732">Signal</keyword>
<evidence type="ECO:0000313" key="2">
    <source>
        <dbReference type="Proteomes" id="UP000887566"/>
    </source>
</evidence>
<organism evidence="2 3">
    <name type="scientific">Plectus sambesii</name>
    <dbReference type="NCBI Taxonomy" id="2011161"/>
    <lineage>
        <taxon>Eukaryota</taxon>
        <taxon>Metazoa</taxon>
        <taxon>Ecdysozoa</taxon>
        <taxon>Nematoda</taxon>
        <taxon>Chromadorea</taxon>
        <taxon>Plectida</taxon>
        <taxon>Plectina</taxon>
        <taxon>Plectoidea</taxon>
        <taxon>Plectidae</taxon>
        <taxon>Plectus</taxon>
    </lineage>
</organism>
<dbReference type="Proteomes" id="UP000887566">
    <property type="component" value="Unplaced"/>
</dbReference>
<protein>
    <submittedName>
        <fullName evidence="3">Uncharacterized protein</fullName>
    </submittedName>
</protein>